<protein>
    <submittedName>
        <fullName evidence="2">CENP-V/GFA domain-containing protein</fullName>
    </submittedName>
</protein>
<reference evidence="1" key="1">
    <citation type="submission" date="2014-05" db="EMBL/GenBank/DDBJ databases">
        <title>The genome and life-stage specific transcriptomes of Globodera pallida elucidate key aspects of plant parasitism by a cyst nematode.</title>
        <authorList>
            <person name="Cotton J.A."/>
            <person name="Lilley C.J."/>
            <person name="Jones L.M."/>
            <person name="Kikuchi T."/>
            <person name="Reid A.J."/>
            <person name="Thorpe P."/>
            <person name="Tsai I.J."/>
            <person name="Beasley H."/>
            <person name="Blok V."/>
            <person name="Cock P.J.A."/>
            <person name="Van den Akker S.E."/>
            <person name="Holroyd N."/>
            <person name="Hunt M."/>
            <person name="Mantelin S."/>
            <person name="Naghra H."/>
            <person name="Pain A."/>
            <person name="Palomares-Rius J.E."/>
            <person name="Zarowiecki M."/>
            <person name="Berriman M."/>
            <person name="Jones J.T."/>
            <person name="Urwin P.E."/>
        </authorList>
    </citation>
    <scope>NUCLEOTIDE SEQUENCE [LARGE SCALE GENOMIC DNA]</scope>
    <source>
        <strain evidence="1">Lindley</strain>
    </source>
</reference>
<dbReference type="WBParaSite" id="GPLIN_000323800">
    <property type="protein sequence ID" value="GPLIN_000323800"/>
    <property type="gene ID" value="GPLIN_000323800"/>
</dbReference>
<dbReference type="Proteomes" id="UP000050741">
    <property type="component" value="Unassembled WGS sequence"/>
</dbReference>
<sequence>MVFDPRRHGHFVKKYRCSCSKSQLRAIKFSKVECYANDNRAAEMGDLASPGGFWIPPNYGQQNNTHTVLDVLCKCSSCGHEVHVTYERMGPGELCNDFGQYIDICSSKEITGINATAYEDIDNVFSEMGGYYENSKSWTNDLIERLRSLSKTGINTTAYEDTDNLFGGPSTGYNFLSRNCMGYTD</sequence>
<accession>A0A183BRK2</accession>
<evidence type="ECO:0000313" key="1">
    <source>
        <dbReference type="Proteomes" id="UP000050741"/>
    </source>
</evidence>
<evidence type="ECO:0000313" key="2">
    <source>
        <dbReference type="WBParaSite" id="GPLIN_000323800"/>
    </source>
</evidence>
<keyword evidence="1" id="KW-1185">Reference proteome</keyword>
<proteinExistence type="predicted"/>
<dbReference type="AlphaFoldDB" id="A0A183BRK2"/>
<reference evidence="2" key="2">
    <citation type="submission" date="2016-06" db="UniProtKB">
        <authorList>
            <consortium name="WormBaseParasite"/>
        </authorList>
    </citation>
    <scope>IDENTIFICATION</scope>
</reference>
<organism evidence="1 2">
    <name type="scientific">Globodera pallida</name>
    <name type="common">Potato cyst nematode worm</name>
    <name type="synonym">Heterodera pallida</name>
    <dbReference type="NCBI Taxonomy" id="36090"/>
    <lineage>
        <taxon>Eukaryota</taxon>
        <taxon>Metazoa</taxon>
        <taxon>Ecdysozoa</taxon>
        <taxon>Nematoda</taxon>
        <taxon>Chromadorea</taxon>
        <taxon>Rhabditida</taxon>
        <taxon>Tylenchina</taxon>
        <taxon>Tylenchomorpha</taxon>
        <taxon>Tylenchoidea</taxon>
        <taxon>Heteroderidae</taxon>
        <taxon>Heteroderinae</taxon>
        <taxon>Globodera</taxon>
    </lineage>
</organism>
<name>A0A183BRK2_GLOPA</name>